<protein>
    <recommendedName>
        <fullName evidence="15">Sodium-coupled monocarboxylate transporter 1</fullName>
    </recommendedName>
</protein>
<feature type="transmembrane region" description="Helical" evidence="12">
    <location>
        <begin position="170"/>
        <end position="190"/>
    </location>
</feature>
<dbReference type="Pfam" id="PF00474">
    <property type="entry name" value="SSF"/>
    <property type="match status" value="1"/>
</dbReference>
<feature type="transmembrane region" description="Helical" evidence="12">
    <location>
        <begin position="55"/>
        <end position="81"/>
    </location>
</feature>
<keyword evidence="8" id="KW-0406">Ion transport</keyword>
<evidence type="ECO:0000313" key="14">
    <source>
        <dbReference type="Proteomes" id="UP000245119"/>
    </source>
</evidence>
<evidence type="ECO:0000256" key="2">
    <source>
        <dbReference type="ARBA" id="ARBA00006434"/>
    </source>
</evidence>
<reference evidence="13 14" key="1">
    <citation type="submission" date="2018-04" db="EMBL/GenBank/DDBJ databases">
        <title>The genome of golden apple snail Pomacea canaliculata provides insight into stress tolerance and invasive adaptation.</title>
        <authorList>
            <person name="Liu C."/>
            <person name="Liu B."/>
            <person name="Ren Y."/>
            <person name="Zhang Y."/>
            <person name="Wang H."/>
            <person name="Li S."/>
            <person name="Jiang F."/>
            <person name="Yin L."/>
            <person name="Zhang G."/>
            <person name="Qian W."/>
            <person name="Fan W."/>
        </authorList>
    </citation>
    <scope>NUCLEOTIDE SEQUENCE [LARGE SCALE GENOMIC DNA]</scope>
    <source>
        <strain evidence="13">SZHN2017</strain>
        <tissue evidence="13">Muscle</tissue>
    </source>
</reference>
<dbReference type="Gene3D" id="1.20.1730.10">
    <property type="entry name" value="Sodium/glucose cotransporter"/>
    <property type="match status" value="1"/>
</dbReference>
<dbReference type="GO" id="GO:0005886">
    <property type="term" value="C:plasma membrane"/>
    <property type="evidence" value="ECO:0007669"/>
    <property type="project" value="UniProtKB-SubCell"/>
</dbReference>
<dbReference type="AlphaFoldDB" id="A0A2T7Q1M9"/>
<evidence type="ECO:0000256" key="3">
    <source>
        <dbReference type="ARBA" id="ARBA00022448"/>
    </source>
</evidence>
<proteinExistence type="inferred from homology"/>
<gene>
    <name evidence="13" type="ORF">C0Q70_02217</name>
</gene>
<evidence type="ECO:0000256" key="9">
    <source>
        <dbReference type="ARBA" id="ARBA00023136"/>
    </source>
</evidence>
<feature type="transmembrane region" description="Helical" evidence="12">
    <location>
        <begin position="530"/>
        <end position="551"/>
    </location>
</feature>
<feature type="transmembrane region" description="Helical" evidence="12">
    <location>
        <begin position="93"/>
        <end position="117"/>
    </location>
</feature>
<keyword evidence="5 12" id="KW-0812">Transmembrane</keyword>
<dbReference type="CDD" id="cd11492">
    <property type="entry name" value="SLC5sbd_NIS-SMVT"/>
    <property type="match status" value="1"/>
</dbReference>
<dbReference type="EMBL" id="PZQS01000001">
    <property type="protein sequence ID" value="PVD39582.1"/>
    <property type="molecule type" value="Genomic_DNA"/>
</dbReference>
<evidence type="ECO:0000256" key="5">
    <source>
        <dbReference type="ARBA" id="ARBA00022692"/>
    </source>
</evidence>
<evidence type="ECO:0000256" key="10">
    <source>
        <dbReference type="ARBA" id="ARBA00023201"/>
    </source>
</evidence>
<dbReference type="GO" id="GO:0015293">
    <property type="term" value="F:symporter activity"/>
    <property type="evidence" value="ECO:0007669"/>
    <property type="project" value="TreeGrafter"/>
</dbReference>
<comment type="similarity">
    <text evidence="2 11">Belongs to the sodium:solute symporter (SSF) (TC 2.A.21) family.</text>
</comment>
<keyword evidence="7" id="KW-0915">Sodium</keyword>
<keyword evidence="10" id="KW-0739">Sodium transport</keyword>
<feature type="transmembrane region" description="Helical" evidence="12">
    <location>
        <begin position="287"/>
        <end position="314"/>
    </location>
</feature>
<accession>A0A2T7Q1M9</accession>
<sequence length="643" mass="70244">MAASGDRRFSFQTGHKNSFGAIDYVIFAATLAVSAGVGIFYAIKDRKRKNIKDFLLAGGNMHVVPVAMSLIATFMSAITMLGTPAEMYNYTTMYLYIGLGYLLCMAASAHIFVPIFYNLKLTSAYEYLEKRFSRGIRTLGTSLFTVQMIVYMAIVLYAPSLALNAVTGLSLWGSVVAVGICCTFYTTLGGMKAVLWTDTIQVGLMVAGLLAALIQGCIELGGLSRAWRIATEGGRVDFSDFRADPKVRHSFWALTLGGAVIWISNYGTNQAQVQRALTCGSLRHAQIALWINVPGLLIILGLSSLAGIVMYAFYSSCDPQQFGLVSGNDQLFPLFVMDVLGHLPGLPGLFVASIFSGSLSTMSSGLNSLAAVILQDILRPYFLRGMSEERATLCSRALGSACIVRHVGVSDVGTLHSRRLLPLGKYLGSIRRFVLEPGDHALDWRGRLYSQSQARSLHPTHTRVQLEPDQSQLLGPVDGLTAFDRNGTLSSQGAGGAISLNMTTSASGLNVSLAEATETSALEELYQLSYLWYGILAVSVVVVVGLTVSFVTGCLDPKEVDPRLVQPVCSVFCPFLPKACLQYLHCGVQHHKRDEWDRREEKQRQRDAKVKVTFLEPEVEMKSFQKEDVIFELETVRLHPVSS</sequence>
<dbReference type="NCBIfam" id="TIGR00813">
    <property type="entry name" value="sss"/>
    <property type="match status" value="1"/>
</dbReference>
<evidence type="ECO:0000256" key="1">
    <source>
        <dbReference type="ARBA" id="ARBA00004651"/>
    </source>
</evidence>
<evidence type="ECO:0008006" key="15">
    <source>
        <dbReference type="Google" id="ProtNLM"/>
    </source>
</evidence>
<keyword evidence="14" id="KW-1185">Reference proteome</keyword>
<dbReference type="STRING" id="400727.A0A2T7Q1M9"/>
<comment type="caution">
    <text evidence="13">The sequence shown here is derived from an EMBL/GenBank/DDBJ whole genome shotgun (WGS) entry which is preliminary data.</text>
</comment>
<feature type="transmembrane region" description="Helical" evidence="12">
    <location>
        <begin position="247"/>
        <end position="266"/>
    </location>
</feature>
<dbReference type="PANTHER" id="PTHR42985:SF2">
    <property type="entry name" value="SODIUM-DEPENDENT MULTIVITAMIN TRANSPORTER"/>
    <property type="match status" value="1"/>
</dbReference>
<evidence type="ECO:0000256" key="6">
    <source>
        <dbReference type="ARBA" id="ARBA00022989"/>
    </source>
</evidence>
<evidence type="ECO:0000313" key="13">
    <source>
        <dbReference type="EMBL" id="PVD39582.1"/>
    </source>
</evidence>
<dbReference type="GO" id="GO:0006814">
    <property type="term" value="P:sodium ion transport"/>
    <property type="evidence" value="ECO:0007669"/>
    <property type="project" value="UniProtKB-KW"/>
</dbReference>
<dbReference type="InterPro" id="IPR001734">
    <property type="entry name" value="Na/solute_symporter"/>
</dbReference>
<evidence type="ECO:0000256" key="11">
    <source>
        <dbReference type="RuleBase" id="RU362091"/>
    </source>
</evidence>
<feature type="transmembrane region" description="Helical" evidence="12">
    <location>
        <begin position="202"/>
        <end position="227"/>
    </location>
</feature>
<dbReference type="InterPro" id="IPR051163">
    <property type="entry name" value="Sodium:Solute_Symporter_SSF"/>
</dbReference>
<feature type="transmembrane region" description="Helical" evidence="12">
    <location>
        <begin position="138"/>
        <end position="158"/>
    </location>
</feature>
<keyword evidence="9 12" id="KW-0472">Membrane</keyword>
<feature type="transmembrane region" description="Helical" evidence="12">
    <location>
        <begin position="24"/>
        <end position="43"/>
    </location>
</feature>
<evidence type="ECO:0000256" key="4">
    <source>
        <dbReference type="ARBA" id="ARBA00022475"/>
    </source>
</evidence>
<dbReference type="Proteomes" id="UP000245119">
    <property type="component" value="Linkage Group LG1"/>
</dbReference>
<keyword evidence="6 12" id="KW-1133">Transmembrane helix</keyword>
<dbReference type="OrthoDB" id="6132759at2759"/>
<comment type="subcellular location">
    <subcellularLocation>
        <location evidence="1">Cell membrane</location>
        <topology evidence="1">Multi-pass membrane protein</topology>
    </subcellularLocation>
</comment>
<evidence type="ECO:0000256" key="12">
    <source>
        <dbReference type="SAM" id="Phobius"/>
    </source>
</evidence>
<evidence type="ECO:0000256" key="7">
    <source>
        <dbReference type="ARBA" id="ARBA00023053"/>
    </source>
</evidence>
<keyword evidence="4" id="KW-1003">Cell membrane</keyword>
<evidence type="ECO:0000256" key="8">
    <source>
        <dbReference type="ARBA" id="ARBA00023065"/>
    </source>
</evidence>
<keyword evidence="3" id="KW-0813">Transport</keyword>
<name>A0A2T7Q1M9_POMCA</name>
<feature type="transmembrane region" description="Helical" evidence="12">
    <location>
        <begin position="334"/>
        <end position="355"/>
    </location>
</feature>
<dbReference type="PANTHER" id="PTHR42985">
    <property type="entry name" value="SODIUM-COUPLED MONOCARBOXYLATE TRANSPORTER"/>
    <property type="match status" value="1"/>
</dbReference>
<dbReference type="InterPro" id="IPR038377">
    <property type="entry name" value="Na/Glc_symporter_sf"/>
</dbReference>
<dbReference type="PROSITE" id="PS50283">
    <property type="entry name" value="NA_SOLUT_SYMP_3"/>
    <property type="match status" value="1"/>
</dbReference>
<organism evidence="13 14">
    <name type="scientific">Pomacea canaliculata</name>
    <name type="common">Golden apple snail</name>
    <dbReference type="NCBI Taxonomy" id="400727"/>
    <lineage>
        <taxon>Eukaryota</taxon>
        <taxon>Metazoa</taxon>
        <taxon>Spiralia</taxon>
        <taxon>Lophotrochozoa</taxon>
        <taxon>Mollusca</taxon>
        <taxon>Gastropoda</taxon>
        <taxon>Caenogastropoda</taxon>
        <taxon>Architaenioglossa</taxon>
        <taxon>Ampullarioidea</taxon>
        <taxon>Ampullariidae</taxon>
        <taxon>Pomacea</taxon>
    </lineage>
</organism>